<dbReference type="PANTHER" id="PTHR21068">
    <property type="entry name" value="SPARTIN"/>
    <property type="match status" value="1"/>
</dbReference>
<evidence type="ECO:0000313" key="3">
    <source>
        <dbReference type="EMBL" id="MED6217411.1"/>
    </source>
</evidence>
<gene>
    <name evidence="3" type="primary">ERD7_1</name>
    <name evidence="3" type="ORF">PIB30_017472</name>
</gene>
<feature type="compositionally biased region" description="Low complexity" evidence="1">
    <location>
        <begin position="40"/>
        <end position="52"/>
    </location>
</feature>
<dbReference type="InterPro" id="IPR009686">
    <property type="entry name" value="Senescence/spartin_C"/>
</dbReference>
<proteinExistence type="predicted"/>
<evidence type="ECO:0000313" key="4">
    <source>
        <dbReference type="Proteomes" id="UP001341840"/>
    </source>
</evidence>
<dbReference type="PANTHER" id="PTHR21068:SF43">
    <property type="entry name" value="SPARTIN"/>
    <property type="match status" value="1"/>
</dbReference>
<dbReference type="Pfam" id="PF06911">
    <property type="entry name" value="Senescence"/>
    <property type="match status" value="1"/>
</dbReference>
<reference evidence="3 4" key="1">
    <citation type="journal article" date="2023" name="Plants (Basel)">
        <title>Bridging the Gap: Combining Genomics and Transcriptomics Approaches to Understand Stylosanthes scabra, an Orphan Legume from the Brazilian Caatinga.</title>
        <authorList>
            <person name="Ferreira-Neto J.R.C."/>
            <person name="da Silva M.D."/>
            <person name="Binneck E."/>
            <person name="de Melo N.F."/>
            <person name="da Silva R.H."/>
            <person name="de Melo A.L.T.M."/>
            <person name="Pandolfi V."/>
            <person name="Bustamante F.O."/>
            <person name="Brasileiro-Vidal A.C."/>
            <person name="Benko-Iseppon A.M."/>
        </authorList>
    </citation>
    <scope>NUCLEOTIDE SEQUENCE [LARGE SCALE GENOMIC DNA]</scope>
    <source>
        <tissue evidence="3">Leaves</tissue>
    </source>
</reference>
<sequence length="443" mass="47885">MVPEKPNVEVYPSVDDDVNVGDLVDNLFPEKKSTGEANDDSSSSSSSSNVSPSAPPATEEILITIPGAILHLIDKEYSVELACGDLTIVRLRQDENIIAVYADLAGETQWPLAKDEAAVKVDESHYFFSFRVPIESEDDNNRQKPANSAAAATEVLSYGLTIASKGQEDLLLKLDEILNECSCFTVHEVSKDAKKKGEALDGSVAADLSPEDMKSEEKHELMEEMSAAYWTTLAPNVEEYNGTAARLIATGSGQLIKGILWCGDVTAERLRWGNEYLKQRMAGGSDVEVSPETMRRIKRVKKVTKVTEKVANGVLSGVVKVSGFFASKASNSKAGKKFIKLLPEEVVIASLDGFIKVCDAVEVAGKNVLTTSSTVTTDLVQHRYGEEAAKAANEGLDAAGHAVGTAWATFKIRQAFTPKSMIQPVNVSKVANKELEARKKKAK</sequence>
<feature type="domain" description="Senescence" evidence="2">
    <location>
        <begin position="247"/>
        <end position="413"/>
    </location>
</feature>
<dbReference type="InterPro" id="IPR045036">
    <property type="entry name" value="Spartin-like"/>
</dbReference>
<evidence type="ECO:0000256" key="1">
    <source>
        <dbReference type="SAM" id="MobiDB-lite"/>
    </source>
</evidence>
<evidence type="ECO:0000259" key="2">
    <source>
        <dbReference type="Pfam" id="PF06911"/>
    </source>
</evidence>
<feature type="region of interest" description="Disordered" evidence="1">
    <location>
        <begin position="1"/>
        <end position="55"/>
    </location>
</feature>
<dbReference type="Proteomes" id="UP001341840">
    <property type="component" value="Unassembled WGS sequence"/>
</dbReference>
<dbReference type="EMBL" id="JASCZI010271911">
    <property type="protein sequence ID" value="MED6217411.1"/>
    <property type="molecule type" value="Genomic_DNA"/>
</dbReference>
<name>A0ABU6Z528_9FABA</name>
<keyword evidence="4" id="KW-1185">Reference proteome</keyword>
<accession>A0ABU6Z528</accession>
<organism evidence="3 4">
    <name type="scientific">Stylosanthes scabra</name>
    <dbReference type="NCBI Taxonomy" id="79078"/>
    <lineage>
        <taxon>Eukaryota</taxon>
        <taxon>Viridiplantae</taxon>
        <taxon>Streptophyta</taxon>
        <taxon>Embryophyta</taxon>
        <taxon>Tracheophyta</taxon>
        <taxon>Spermatophyta</taxon>
        <taxon>Magnoliopsida</taxon>
        <taxon>eudicotyledons</taxon>
        <taxon>Gunneridae</taxon>
        <taxon>Pentapetalae</taxon>
        <taxon>rosids</taxon>
        <taxon>fabids</taxon>
        <taxon>Fabales</taxon>
        <taxon>Fabaceae</taxon>
        <taxon>Papilionoideae</taxon>
        <taxon>50 kb inversion clade</taxon>
        <taxon>dalbergioids sensu lato</taxon>
        <taxon>Dalbergieae</taxon>
        <taxon>Pterocarpus clade</taxon>
        <taxon>Stylosanthes</taxon>
    </lineage>
</organism>
<comment type="caution">
    <text evidence="3">The sequence shown here is derived from an EMBL/GenBank/DDBJ whole genome shotgun (WGS) entry which is preliminary data.</text>
</comment>
<protein>
    <submittedName>
        <fullName evidence="3">Response to cold</fullName>
    </submittedName>
</protein>